<dbReference type="Gene3D" id="2.60.40.10">
    <property type="entry name" value="Immunoglobulins"/>
    <property type="match status" value="1"/>
</dbReference>
<dbReference type="GO" id="GO:0016798">
    <property type="term" value="F:hydrolase activity, acting on glycosyl bonds"/>
    <property type="evidence" value="ECO:0007669"/>
    <property type="project" value="InterPro"/>
</dbReference>
<organism evidence="4 5">
    <name type="scientific">Panacibacter microcysteis</name>
    <dbReference type="NCBI Taxonomy" id="2793269"/>
    <lineage>
        <taxon>Bacteria</taxon>
        <taxon>Pseudomonadati</taxon>
        <taxon>Bacteroidota</taxon>
        <taxon>Chitinophagia</taxon>
        <taxon>Chitinophagales</taxon>
        <taxon>Chitinophagaceae</taxon>
        <taxon>Panacibacter</taxon>
    </lineage>
</organism>
<accession>A0A931H026</accession>
<keyword evidence="5" id="KW-1185">Reference proteome</keyword>
<dbReference type="InterPro" id="IPR008979">
    <property type="entry name" value="Galactose-bd-like_sf"/>
</dbReference>
<evidence type="ECO:0000256" key="2">
    <source>
        <dbReference type="SAM" id="SignalP"/>
    </source>
</evidence>
<dbReference type="SUPFAM" id="SSF49785">
    <property type="entry name" value="Galactose-binding domain-like"/>
    <property type="match status" value="1"/>
</dbReference>
<feature type="chain" id="PRO_5037484301" evidence="2">
    <location>
        <begin position="21"/>
        <end position="856"/>
    </location>
</feature>
<name>A0A931H026_9BACT</name>
<dbReference type="InterPro" id="IPR026444">
    <property type="entry name" value="Secre_tail"/>
</dbReference>
<gene>
    <name evidence="4" type="ORF">I5907_19925</name>
</gene>
<dbReference type="RefSeq" id="WP_196992614.1">
    <property type="nucleotide sequence ID" value="NZ_JADWYR010000003.1"/>
</dbReference>
<dbReference type="InterPro" id="IPR013783">
    <property type="entry name" value="Ig-like_fold"/>
</dbReference>
<evidence type="ECO:0000313" key="5">
    <source>
        <dbReference type="Proteomes" id="UP000628448"/>
    </source>
</evidence>
<keyword evidence="2" id="KW-0732">Signal</keyword>
<keyword evidence="1" id="KW-0378">Hydrolase</keyword>
<proteinExistence type="predicted"/>
<comment type="caution">
    <text evidence="4">The sequence shown here is derived from an EMBL/GenBank/DDBJ whole genome shotgun (WGS) entry which is preliminary data.</text>
</comment>
<dbReference type="Gene3D" id="2.60.120.260">
    <property type="entry name" value="Galactose-binding domain-like"/>
    <property type="match status" value="1"/>
</dbReference>
<dbReference type="AlphaFoldDB" id="A0A931H026"/>
<evidence type="ECO:0000259" key="3">
    <source>
        <dbReference type="Pfam" id="PF02018"/>
    </source>
</evidence>
<dbReference type="Proteomes" id="UP000628448">
    <property type="component" value="Unassembled WGS sequence"/>
</dbReference>
<reference evidence="4" key="1">
    <citation type="submission" date="2020-11" db="EMBL/GenBank/DDBJ databases">
        <title>Bacterial whole genome sequence for Panacibacter sp. DH6.</title>
        <authorList>
            <person name="Le V."/>
            <person name="Ko S."/>
            <person name="Ahn C.-Y."/>
            <person name="Oh H.-M."/>
        </authorList>
    </citation>
    <scope>NUCLEOTIDE SEQUENCE</scope>
    <source>
        <strain evidence="4">DH6</strain>
    </source>
</reference>
<dbReference type="InterPro" id="IPR003305">
    <property type="entry name" value="CenC_carb-bd"/>
</dbReference>
<dbReference type="Pfam" id="PF02018">
    <property type="entry name" value="CBM_4_9"/>
    <property type="match status" value="1"/>
</dbReference>
<protein>
    <submittedName>
        <fullName evidence="4">Carbohydrate binding domain-containing protein</fullName>
    </submittedName>
</protein>
<dbReference type="NCBIfam" id="TIGR04183">
    <property type="entry name" value="Por_Secre_tail"/>
    <property type="match status" value="1"/>
</dbReference>
<feature type="domain" description="CBM-cenC" evidence="3">
    <location>
        <begin position="194"/>
        <end position="319"/>
    </location>
</feature>
<sequence length="856" mass="94431">MKKSLLLMLVCLCKLSVSFAFVTQGNWRWRNDNGSQTTATWRAAQNNAITVGTIDSVLRLRMQLNNTTGEQKGINANIQYASAPDGPWHYITAFAGNNAFMLAGSSAFVADLTPTTQQITGSSNTFAPGRVMVKTTTLNTLFENNNTTEHEYAIKPTENITPATVYYFRIPGLEYPIVLPSLQTTAAIKSKKKSVANGSFENDMQNWTFSVLGSAAATGVPVDSVHKDGIRSMSVNVTTAGGSSDIRLVHTALPVVAGKTYMVRFWAKAKKRSAPMQLAVKGGRKTLLYSYKMYTGWQEFQFAFKAPASSVSLAFLFQTKTDYNIDHVELLDEDNKAIDVAMNYMWQNKRPVDQYSMLSADGVYSEPLPDGRTAWTCSDGWYGYNDTTTNSMSTNRLLRNALIVQSAPKPDGTLNTKIAGTAAAPQSLMVPPNPIGHDDFFWPRDMIVDNDSLKILLPDTRQLNENDPVTYGNREAIGVFSLPDLTLRRIDWLPFIDSVQYGTLVKADDGYTYAYSKHEINAFEGRAIVARFPTGKLAATTPWEFLTDTGWSSDYHNSKEIAEVELYTVARLGANHYVSVFMTPGSDKMEAIFAQSPLGPWVGRTIVGQIEGQADIFTYFGVIHEETANNGTYTMSYSNIGDIGQMLDDKTVYFPTFIRANLKSLSPFNDIVLPVKLDDFSANAAGSKVLLKWESVTETNNSRFEIERSADGNNNWAPVAMVNSKGNSLSRQQYNTYDATPLNGNNYYRLKQVSQDNSVSYSTTRLVKMNFTTPQLQVYPNPVKSGNIAFEINHYSGGVVHVKLLNVNGIALYSSNINVQPGGVYRLPMHTRPAAGAYTLVVTGTGLSGKAKVIVQ</sequence>
<evidence type="ECO:0000256" key="1">
    <source>
        <dbReference type="ARBA" id="ARBA00022801"/>
    </source>
</evidence>
<dbReference type="EMBL" id="JADWYR010000003">
    <property type="protein sequence ID" value="MBG9378514.1"/>
    <property type="molecule type" value="Genomic_DNA"/>
</dbReference>
<evidence type="ECO:0000313" key="4">
    <source>
        <dbReference type="EMBL" id="MBG9378514.1"/>
    </source>
</evidence>
<feature type="signal peptide" evidence="2">
    <location>
        <begin position="1"/>
        <end position="20"/>
    </location>
</feature>